<reference evidence="1 2" key="1">
    <citation type="submission" date="2020-01" db="EMBL/GenBank/DDBJ databases">
        <authorList>
            <person name="Gulvik C.A."/>
            <person name="Batra D.G."/>
        </authorList>
    </citation>
    <scope>NUCLEOTIDE SEQUENCE [LARGE SCALE GENOMIC DNA]</scope>
    <source>
        <strain evidence="1 2">W9323</strain>
    </source>
</reference>
<gene>
    <name evidence="1" type="ORF">GXN76_04395</name>
</gene>
<sequence>MRGTLIRTKPCPYCNGNGYNQLLLGGSETCVCCKGSGIKPEPKQGNRRSPYQGD</sequence>
<keyword evidence="2" id="KW-1185">Reference proteome</keyword>
<proteinExistence type="predicted"/>
<dbReference type="EMBL" id="CP048104">
    <property type="protein sequence ID" value="QKG83790.1"/>
    <property type="molecule type" value="Genomic_DNA"/>
</dbReference>
<dbReference type="Proteomes" id="UP000503088">
    <property type="component" value="Chromosome"/>
</dbReference>
<evidence type="ECO:0000313" key="2">
    <source>
        <dbReference type="Proteomes" id="UP000503088"/>
    </source>
</evidence>
<protein>
    <recommendedName>
        <fullName evidence="3">YuiA family protein</fullName>
    </recommendedName>
</protein>
<dbReference type="RefSeq" id="WP_173220859.1">
    <property type="nucleotide sequence ID" value="NZ_CP048104.1"/>
</dbReference>
<dbReference type="InterPro" id="IPR035272">
    <property type="entry name" value="DUF5351"/>
</dbReference>
<dbReference type="Pfam" id="PF17302">
    <property type="entry name" value="DUF5351"/>
    <property type="match status" value="1"/>
</dbReference>
<accession>A0A7D4BIQ0</accession>
<dbReference type="KEGG" id="kpul:GXN76_04395"/>
<dbReference type="AlphaFoldDB" id="A0A7D4BIQ0"/>
<evidence type="ECO:0000313" key="1">
    <source>
        <dbReference type="EMBL" id="QKG83790.1"/>
    </source>
</evidence>
<evidence type="ECO:0008006" key="3">
    <source>
        <dbReference type="Google" id="ProtNLM"/>
    </source>
</evidence>
<name>A0A7D4BIQ0_9BACL</name>
<organism evidence="1 2">
    <name type="scientific">Kroppenstedtia pulmonis</name>
    <dbReference type="NCBI Taxonomy" id="1380685"/>
    <lineage>
        <taxon>Bacteria</taxon>
        <taxon>Bacillati</taxon>
        <taxon>Bacillota</taxon>
        <taxon>Bacilli</taxon>
        <taxon>Bacillales</taxon>
        <taxon>Thermoactinomycetaceae</taxon>
        <taxon>Kroppenstedtia</taxon>
    </lineage>
</organism>